<feature type="compositionally biased region" description="Acidic residues" evidence="1">
    <location>
        <begin position="151"/>
        <end position="177"/>
    </location>
</feature>
<dbReference type="HOGENOM" id="CLU_533181_0_0_1"/>
<feature type="compositionally biased region" description="Basic and acidic residues" evidence="1">
    <location>
        <begin position="93"/>
        <end position="110"/>
    </location>
</feature>
<reference evidence="2 3" key="1">
    <citation type="journal article" date="2012" name="Science">
        <title>The Paleozoic origin of enzymatic lignin decomposition reconstructed from 31 fungal genomes.</title>
        <authorList>
            <person name="Floudas D."/>
            <person name="Binder M."/>
            <person name="Riley R."/>
            <person name="Barry K."/>
            <person name="Blanchette R.A."/>
            <person name="Henrissat B."/>
            <person name="Martinez A.T."/>
            <person name="Otillar R."/>
            <person name="Spatafora J.W."/>
            <person name="Yadav J.S."/>
            <person name="Aerts A."/>
            <person name="Benoit I."/>
            <person name="Boyd A."/>
            <person name="Carlson A."/>
            <person name="Copeland A."/>
            <person name="Coutinho P.M."/>
            <person name="de Vries R.P."/>
            <person name="Ferreira P."/>
            <person name="Findley K."/>
            <person name="Foster B."/>
            <person name="Gaskell J."/>
            <person name="Glotzer D."/>
            <person name="Gorecki P."/>
            <person name="Heitman J."/>
            <person name="Hesse C."/>
            <person name="Hori C."/>
            <person name="Igarashi K."/>
            <person name="Jurgens J.A."/>
            <person name="Kallen N."/>
            <person name="Kersten P."/>
            <person name="Kohler A."/>
            <person name="Kuees U."/>
            <person name="Kumar T.K.A."/>
            <person name="Kuo A."/>
            <person name="LaButti K."/>
            <person name="Larrondo L.F."/>
            <person name="Lindquist E."/>
            <person name="Ling A."/>
            <person name="Lombard V."/>
            <person name="Lucas S."/>
            <person name="Lundell T."/>
            <person name="Martin R."/>
            <person name="McLaughlin D.J."/>
            <person name="Morgenstern I."/>
            <person name="Morin E."/>
            <person name="Murat C."/>
            <person name="Nagy L.G."/>
            <person name="Nolan M."/>
            <person name="Ohm R.A."/>
            <person name="Patyshakuliyeva A."/>
            <person name="Rokas A."/>
            <person name="Ruiz-Duenas F.J."/>
            <person name="Sabat G."/>
            <person name="Salamov A."/>
            <person name="Samejima M."/>
            <person name="Schmutz J."/>
            <person name="Slot J.C."/>
            <person name="St John F."/>
            <person name="Stenlid J."/>
            <person name="Sun H."/>
            <person name="Sun S."/>
            <person name="Syed K."/>
            <person name="Tsang A."/>
            <person name="Wiebenga A."/>
            <person name="Young D."/>
            <person name="Pisabarro A."/>
            <person name="Eastwood D.C."/>
            <person name="Martin F."/>
            <person name="Cullen D."/>
            <person name="Grigoriev I.V."/>
            <person name="Hibbett D.S."/>
        </authorList>
    </citation>
    <scope>NUCLEOTIDE SEQUENCE [LARGE SCALE GENOMIC DNA]</scope>
    <source>
        <strain evidence="2 3">DJM-731 SS1</strain>
    </source>
</reference>
<dbReference type="RefSeq" id="XP_040623905.1">
    <property type="nucleotide sequence ID" value="XM_040770868.1"/>
</dbReference>
<feature type="region of interest" description="Disordered" evidence="1">
    <location>
        <begin position="467"/>
        <end position="511"/>
    </location>
</feature>
<dbReference type="AlphaFoldDB" id="M5FZS0"/>
<feature type="region of interest" description="Disordered" evidence="1">
    <location>
        <begin position="59"/>
        <end position="125"/>
    </location>
</feature>
<evidence type="ECO:0000256" key="1">
    <source>
        <dbReference type="SAM" id="MobiDB-lite"/>
    </source>
</evidence>
<organism evidence="2 3">
    <name type="scientific">Dacryopinax primogenitus (strain DJM 731)</name>
    <name type="common">Brown rot fungus</name>
    <dbReference type="NCBI Taxonomy" id="1858805"/>
    <lineage>
        <taxon>Eukaryota</taxon>
        <taxon>Fungi</taxon>
        <taxon>Dikarya</taxon>
        <taxon>Basidiomycota</taxon>
        <taxon>Agaricomycotina</taxon>
        <taxon>Dacrymycetes</taxon>
        <taxon>Dacrymycetales</taxon>
        <taxon>Dacrymycetaceae</taxon>
        <taxon>Dacryopinax</taxon>
    </lineage>
</organism>
<dbReference type="GeneID" id="63685930"/>
<dbReference type="OrthoDB" id="3365762at2759"/>
<feature type="compositionally biased region" description="Basic and acidic residues" evidence="1">
    <location>
        <begin position="400"/>
        <end position="424"/>
    </location>
</feature>
<keyword evidence="3" id="KW-1185">Reference proteome</keyword>
<name>M5FZS0_DACPD</name>
<accession>M5FZS0</accession>
<protein>
    <submittedName>
        <fullName evidence="2">Uncharacterized protein</fullName>
    </submittedName>
</protein>
<proteinExistence type="predicted"/>
<dbReference type="Proteomes" id="UP000030653">
    <property type="component" value="Unassembled WGS sequence"/>
</dbReference>
<feature type="region of interest" description="Disordered" evidence="1">
    <location>
        <begin position="150"/>
        <end position="195"/>
    </location>
</feature>
<sequence>MYAARARAATTLACFSRTVHICRRTGSYFPRHVFPNKSYAGITLQQKRYKSDDLSGTLKSLDVGGKMAGENVTEPRAKEDDPTPAAAGSAEVEQVKGKEESVEENVKNESDSLDASPKSGSEEAGSIEAKEFAALLSAADEGLLDVKEDAAYEEDEEEEDEEEGEEEEGEEEDEHDDTNDKMTRRPLPTRTRETDTPESLFFNRDELLEERAALHECYAAGWTPYESKSPVRLSNLVDKYFTYQRNRFPNSDLGREMLAEVIGDKRKAGMKMVDFDTRVLFYRYGVGGIRWSKFPIKLYHERYRITGWPDDTPTIGIPKGKVPWREAKSAEVLIALWHDQIKLEHWHEAEVQGNYPPLLIYASERKFRRYDDMIKKHLREEAQEAAKLERRRIKNIKKGVKAEQIRQKRAERREKQAAKEKIGGPRVERQRVDYGALAGSMSVAPDEDGKGGLGIAAEARNTDLWKVQSQTNRKLQMPQLDMEGLNLPEKKEREPTPKLPGYLPQGPPEGW</sequence>
<evidence type="ECO:0000313" key="3">
    <source>
        <dbReference type="Proteomes" id="UP000030653"/>
    </source>
</evidence>
<dbReference type="EMBL" id="JH795879">
    <property type="protein sequence ID" value="EJT97007.1"/>
    <property type="molecule type" value="Genomic_DNA"/>
</dbReference>
<feature type="region of interest" description="Disordered" evidence="1">
    <location>
        <begin position="399"/>
        <end position="424"/>
    </location>
</feature>
<gene>
    <name evidence="2" type="ORF">DACRYDRAFT_119797</name>
</gene>
<evidence type="ECO:0000313" key="2">
    <source>
        <dbReference type="EMBL" id="EJT97007.1"/>
    </source>
</evidence>